<protein>
    <submittedName>
        <fullName evidence="4">Sulfatase-like hydrolase/transferase</fullName>
    </submittedName>
</protein>
<evidence type="ECO:0000259" key="3">
    <source>
        <dbReference type="Pfam" id="PF00884"/>
    </source>
</evidence>
<dbReference type="PANTHER" id="PTHR45953">
    <property type="entry name" value="IDURONATE 2-SULFATASE"/>
    <property type="match status" value="1"/>
</dbReference>
<dbReference type="InterPro" id="IPR017850">
    <property type="entry name" value="Alkaline_phosphatase_core_sf"/>
</dbReference>
<keyword evidence="2 4" id="KW-0378">Hydrolase</keyword>
<evidence type="ECO:0000256" key="1">
    <source>
        <dbReference type="ARBA" id="ARBA00022723"/>
    </source>
</evidence>
<dbReference type="SUPFAM" id="SSF53649">
    <property type="entry name" value="Alkaline phosphatase-like"/>
    <property type="match status" value="1"/>
</dbReference>
<dbReference type="PANTHER" id="PTHR45953:SF1">
    <property type="entry name" value="IDURONATE 2-SULFATASE"/>
    <property type="match status" value="1"/>
</dbReference>
<dbReference type="GO" id="GO:0008484">
    <property type="term" value="F:sulfuric ester hydrolase activity"/>
    <property type="evidence" value="ECO:0007669"/>
    <property type="project" value="TreeGrafter"/>
</dbReference>
<feature type="domain" description="Sulfatase N-terminal" evidence="3">
    <location>
        <begin position="5"/>
        <end position="338"/>
    </location>
</feature>
<gene>
    <name evidence="4" type="ORF">F4X14_03005</name>
</gene>
<dbReference type="GO" id="GO:0046872">
    <property type="term" value="F:metal ion binding"/>
    <property type="evidence" value="ECO:0007669"/>
    <property type="project" value="UniProtKB-KW"/>
</dbReference>
<proteinExistence type="predicted"/>
<keyword evidence="1" id="KW-0479">Metal-binding</keyword>
<dbReference type="GO" id="GO:0005737">
    <property type="term" value="C:cytoplasm"/>
    <property type="evidence" value="ECO:0007669"/>
    <property type="project" value="TreeGrafter"/>
</dbReference>
<dbReference type="GO" id="GO:0016740">
    <property type="term" value="F:transferase activity"/>
    <property type="evidence" value="ECO:0007669"/>
    <property type="project" value="UniProtKB-KW"/>
</dbReference>
<name>A0A6B1D340_9CHLR</name>
<dbReference type="EMBL" id="VXMH01000015">
    <property type="protein sequence ID" value="MYC93915.1"/>
    <property type="molecule type" value="Genomic_DNA"/>
</dbReference>
<sequence length="447" mass="49978">MTTQPNILVILTDQQTHSALSAHGNPYLQTPHMDALVQSGLSFQNACCASPVCGPSRGSLLSGRLPHRTGVEVNGPAVKPGLTTMGAHFRQSGYRPYYAGKLHLGPRCRKGIEQVGGRQGFEFLCDEYPEGIPPQLGSDTDPLWTDHAVEFLEKQGTQAGAAADPFLLVASLHNPHDICYWVMEWHHICDIPSDAELPPLPANFEPLTDEPEFVGLCRNRTEYGPEMSWTHNWDENDWRRYLYVYNRLTERVDEQIGRLLRALEESGLAENTLIVLTSDHGEGVAAHKWVTKLMLWEEVVRVPFVIRLPGAVPENKLDRTHLVSGVDLLPTLCDYADIAAPEGIDGQSVRPVIENPALPGRSHVVTELQPFLDDETKKGRMIRTARYKYIAFSHGQRPELLFDLENNPGETENLAYLASYREVLSEHRELLSEEIKKTADPFVLPVG</sequence>
<dbReference type="Pfam" id="PF00884">
    <property type="entry name" value="Sulfatase"/>
    <property type="match status" value="1"/>
</dbReference>
<evidence type="ECO:0000313" key="4">
    <source>
        <dbReference type="EMBL" id="MYC93915.1"/>
    </source>
</evidence>
<keyword evidence="4" id="KW-0808">Transferase</keyword>
<dbReference type="Gene3D" id="3.40.720.10">
    <property type="entry name" value="Alkaline Phosphatase, subunit A"/>
    <property type="match status" value="1"/>
</dbReference>
<reference evidence="4" key="1">
    <citation type="submission" date="2019-09" db="EMBL/GenBank/DDBJ databases">
        <title>Characterisation of the sponge microbiome using genome-centric metagenomics.</title>
        <authorList>
            <person name="Engelberts J.P."/>
            <person name="Robbins S.J."/>
            <person name="De Goeij J.M."/>
            <person name="Aranda M."/>
            <person name="Bell S.C."/>
            <person name="Webster N.S."/>
        </authorList>
    </citation>
    <scope>NUCLEOTIDE SEQUENCE</scope>
    <source>
        <strain evidence="4">SB0661_bin_32</strain>
    </source>
</reference>
<dbReference type="AlphaFoldDB" id="A0A6B1D340"/>
<accession>A0A6B1D340</accession>
<organism evidence="4">
    <name type="scientific">Caldilineaceae bacterium SB0661_bin_32</name>
    <dbReference type="NCBI Taxonomy" id="2605255"/>
    <lineage>
        <taxon>Bacteria</taxon>
        <taxon>Bacillati</taxon>
        <taxon>Chloroflexota</taxon>
        <taxon>Caldilineae</taxon>
        <taxon>Caldilineales</taxon>
        <taxon>Caldilineaceae</taxon>
    </lineage>
</organism>
<dbReference type="InterPro" id="IPR000917">
    <property type="entry name" value="Sulfatase_N"/>
</dbReference>
<evidence type="ECO:0000256" key="2">
    <source>
        <dbReference type="ARBA" id="ARBA00022801"/>
    </source>
</evidence>
<comment type="caution">
    <text evidence="4">The sequence shown here is derived from an EMBL/GenBank/DDBJ whole genome shotgun (WGS) entry which is preliminary data.</text>
</comment>